<protein>
    <submittedName>
        <fullName evidence="2">DinG family ATP-dependent helicase YoaA</fullName>
    </submittedName>
</protein>
<accession>A0A2Z5QZ04</accession>
<dbReference type="EMBL" id="AP017895">
    <property type="protein sequence ID" value="BAV87586.1"/>
    <property type="molecule type" value="Genomic_DNA"/>
</dbReference>
<dbReference type="SMART" id="SM00491">
    <property type="entry name" value="HELICc2"/>
    <property type="match status" value="1"/>
</dbReference>
<keyword evidence="2" id="KW-0347">Helicase</keyword>
<evidence type="ECO:0000313" key="3">
    <source>
        <dbReference type="Proteomes" id="UP000250241"/>
    </source>
</evidence>
<dbReference type="AlphaFoldDB" id="A0A2Z5QZ04"/>
<feature type="domain" description="ATP-dependent helicase C-terminal" evidence="1">
    <location>
        <begin position="1"/>
        <end position="70"/>
    </location>
</feature>
<keyword evidence="3" id="KW-1185">Reference proteome</keyword>
<dbReference type="InterPro" id="IPR006555">
    <property type="entry name" value="ATP-dep_Helicase_C"/>
</dbReference>
<dbReference type="Pfam" id="PF13307">
    <property type="entry name" value="Helicase_C_2"/>
    <property type="match status" value="1"/>
</dbReference>
<evidence type="ECO:0000259" key="1">
    <source>
        <dbReference type="SMART" id="SM00491"/>
    </source>
</evidence>
<organism evidence="2 3">
    <name type="scientific">Rothia aeria</name>
    <dbReference type="NCBI Taxonomy" id="172042"/>
    <lineage>
        <taxon>Bacteria</taxon>
        <taxon>Bacillati</taxon>
        <taxon>Actinomycetota</taxon>
        <taxon>Actinomycetes</taxon>
        <taxon>Micrococcales</taxon>
        <taxon>Micrococcaceae</taxon>
        <taxon>Rothia</taxon>
    </lineage>
</organism>
<dbReference type="GO" id="GO:0005524">
    <property type="term" value="F:ATP binding"/>
    <property type="evidence" value="ECO:0007669"/>
    <property type="project" value="InterPro"/>
</dbReference>
<proteinExistence type="predicted"/>
<dbReference type="GO" id="GO:0006139">
    <property type="term" value="P:nucleobase-containing compound metabolic process"/>
    <property type="evidence" value="ECO:0007669"/>
    <property type="project" value="InterPro"/>
</dbReference>
<reference evidence="2 3" key="1">
    <citation type="submission" date="2016-10" db="EMBL/GenBank/DDBJ databases">
        <title>Genome sequence of Rothia aeria strain JCM11412.</title>
        <authorList>
            <person name="Nambu T."/>
        </authorList>
    </citation>
    <scope>NUCLEOTIDE SEQUENCE [LARGE SCALE GENOMIC DNA]</scope>
    <source>
        <strain evidence="2 3">JCM 11412</strain>
    </source>
</reference>
<dbReference type="KEGG" id="raj:RA11412_1287"/>
<dbReference type="Proteomes" id="UP000250241">
    <property type="component" value="Chromosome"/>
</dbReference>
<dbReference type="GO" id="GO:0016818">
    <property type="term" value="F:hydrolase activity, acting on acid anhydrides, in phosphorus-containing anhydrides"/>
    <property type="evidence" value="ECO:0007669"/>
    <property type="project" value="InterPro"/>
</dbReference>
<dbReference type="InterPro" id="IPR027417">
    <property type="entry name" value="P-loop_NTPase"/>
</dbReference>
<name>A0A2Z5QZ04_9MICC</name>
<keyword evidence="2" id="KW-0547">Nucleotide-binding</keyword>
<sequence>MVVMDRIPFPRPNDPLVQARTEAVQANRGNGFMAVSAYHAAIRMAQGAGRLIRSVTDRGVVAVLDSRLATQSYGGYIMRSMPPLWATQKREVVLGALTRLSQSIRNG</sequence>
<gene>
    <name evidence="2" type="ORF">RA11412_1287</name>
</gene>
<dbReference type="GO" id="GO:0003676">
    <property type="term" value="F:nucleic acid binding"/>
    <property type="evidence" value="ECO:0007669"/>
    <property type="project" value="InterPro"/>
</dbReference>
<dbReference type="Gene3D" id="3.40.50.300">
    <property type="entry name" value="P-loop containing nucleotide triphosphate hydrolases"/>
    <property type="match status" value="1"/>
</dbReference>
<keyword evidence="2" id="KW-0067">ATP-binding</keyword>
<dbReference type="GO" id="GO:0004386">
    <property type="term" value="F:helicase activity"/>
    <property type="evidence" value="ECO:0007669"/>
    <property type="project" value="UniProtKB-KW"/>
</dbReference>
<evidence type="ECO:0000313" key="2">
    <source>
        <dbReference type="EMBL" id="BAV87586.1"/>
    </source>
</evidence>
<keyword evidence="2" id="KW-0378">Hydrolase</keyword>